<evidence type="ECO:0000256" key="11">
    <source>
        <dbReference type="PIRSR" id="PIRSR003092-1"/>
    </source>
</evidence>
<keyword evidence="4" id="KW-0132">Cell division</keyword>
<evidence type="ECO:0000256" key="5">
    <source>
        <dbReference type="ARBA" id="ARBA00022741"/>
    </source>
</evidence>
<evidence type="ECO:0000313" key="15">
    <source>
        <dbReference type="Proteomes" id="UP001143674"/>
    </source>
</evidence>
<dbReference type="InterPro" id="IPR002586">
    <property type="entry name" value="CobQ/CobB/MinD/ParA_Nub-bd_dom"/>
</dbReference>
<evidence type="ECO:0000313" key="14">
    <source>
        <dbReference type="EMBL" id="MDB0571898.1"/>
    </source>
</evidence>
<dbReference type="Proteomes" id="UP001144050">
    <property type="component" value="Unassembled WGS sequence"/>
</dbReference>
<comment type="caution">
    <text evidence="13">The sequence shown here is derived from an EMBL/GenBank/DDBJ whole genome shotgun (WGS) entry which is preliminary data.</text>
</comment>
<dbReference type="GeneID" id="61362711"/>
<evidence type="ECO:0000256" key="2">
    <source>
        <dbReference type="ARBA" id="ARBA00011626"/>
    </source>
</evidence>
<evidence type="ECO:0000256" key="1">
    <source>
        <dbReference type="ARBA" id="ARBA00010257"/>
    </source>
</evidence>
<dbReference type="GO" id="GO:0000917">
    <property type="term" value="P:division septum assembly"/>
    <property type="evidence" value="ECO:0007669"/>
    <property type="project" value="UniProtKB-KW"/>
</dbReference>
<comment type="function">
    <text evidence="9">ATPase required for the correct placement of the division site. Cell division inhibitors MinC and MinD act in concert to form an inhibitor capable of blocking formation of the polar Z ring septums. Rapidly oscillates between the poles of the cell to destabilize FtsZ filaments that have formed before they mature into polar Z rings.</text>
</comment>
<dbReference type="InterPro" id="IPR010223">
    <property type="entry name" value="MinD"/>
</dbReference>
<evidence type="ECO:0000256" key="6">
    <source>
        <dbReference type="ARBA" id="ARBA00022840"/>
    </source>
</evidence>
<dbReference type="GO" id="GO:0009898">
    <property type="term" value="C:cytoplasmic side of plasma membrane"/>
    <property type="evidence" value="ECO:0007669"/>
    <property type="project" value="TreeGrafter"/>
</dbReference>
<evidence type="ECO:0000256" key="10">
    <source>
        <dbReference type="ARBA" id="ARBA00032845"/>
    </source>
</evidence>
<dbReference type="PANTHER" id="PTHR43384">
    <property type="entry name" value="SEPTUM SITE-DETERMINING PROTEIN MIND HOMOLOG, CHLOROPLASTIC-RELATED"/>
    <property type="match status" value="1"/>
</dbReference>
<dbReference type="KEGG" id="rsy:RSUY_01230"/>
<accession>A0A072STT4</accession>
<dbReference type="FunFam" id="3.40.50.300:FF:000068">
    <property type="entry name" value="Site-determining protein"/>
    <property type="match status" value="1"/>
</dbReference>
<keyword evidence="6 11" id="KW-0067">ATP-binding</keyword>
<feature type="domain" description="CobQ/CobB/MinD/ParA nucleotide binding" evidence="12">
    <location>
        <begin position="5"/>
        <end position="226"/>
    </location>
</feature>
<name>A0A072STT4_RALSL</name>
<evidence type="ECO:0000259" key="12">
    <source>
        <dbReference type="Pfam" id="PF01656"/>
    </source>
</evidence>
<dbReference type="SUPFAM" id="SSF52540">
    <property type="entry name" value="P-loop containing nucleoside triphosphate hydrolases"/>
    <property type="match status" value="1"/>
</dbReference>
<keyword evidence="7" id="KW-0717">Septation</keyword>
<feature type="binding site" evidence="11">
    <location>
        <begin position="11"/>
        <end position="18"/>
    </location>
    <ligand>
        <name>ATP</name>
        <dbReference type="ChEBI" id="CHEBI:30616"/>
    </ligand>
</feature>
<dbReference type="PANTHER" id="PTHR43384:SF6">
    <property type="entry name" value="SEPTUM SITE-DETERMINING PROTEIN MIND HOMOLOG, CHLOROPLASTIC"/>
    <property type="match status" value="1"/>
</dbReference>
<comment type="similarity">
    <text evidence="1">Belongs to the ParA family. MinD subfamily.</text>
</comment>
<keyword evidence="8" id="KW-0131">Cell cycle</keyword>
<sequence>MTKIIVVTSGKGGVGKTTTSAAFSAGLALRGHKTAVIDFDVGLRNLDLIMGCERRVVYDLINVIHGEANLNQALIKDKKCENLFILPASQTRDKDALTREGVEKVINGLADMGFEYIVCDSPAGIESGALMAMYFADEAIVVTNPEVSSVRDSDRILGILSSKSRRAIEGKEPIQEHLLLTRYNPKRVSEGEMLSLTDVQEILRIKLIGVIPESEAVLQASNQGIPAIHLEGTDVAAAYADVIDRFLGKEKPLRYVEYSKPGFLQRLFGGK</sequence>
<dbReference type="AlphaFoldDB" id="A0A072STT4"/>
<keyword evidence="5 11" id="KW-0547">Nucleotide-binding</keyword>
<dbReference type="InterPro" id="IPR027417">
    <property type="entry name" value="P-loop_NTPase"/>
</dbReference>
<dbReference type="GO" id="GO:0016887">
    <property type="term" value="F:ATP hydrolysis activity"/>
    <property type="evidence" value="ECO:0007669"/>
    <property type="project" value="InterPro"/>
</dbReference>
<evidence type="ECO:0000256" key="4">
    <source>
        <dbReference type="ARBA" id="ARBA00022618"/>
    </source>
</evidence>
<comment type="subunit">
    <text evidence="2">Interacts with MinC and FtsZ.</text>
</comment>
<dbReference type="InterPro" id="IPR050625">
    <property type="entry name" value="ParA/MinD_ATPase"/>
</dbReference>
<dbReference type="InterPro" id="IPR025501">
    <property type="entry name" value="MinD_FleN"/>
</dbReference>
<dbReference type="EMBL" id="JAIVEX010000011">
    <property type="protein sequence ID" value="MDB0523944.1"/>
    <property type="molecule type" value="Genomic_DNA"/>
</dbReference>
<protein>
    <recommendedName>
        <fullName evidence="3">Septum site-determining protein MinD</fullName>
    </recommendedName>
    <alternativeName>
        <fullName evidence="10">Cell division inhibitor MinD</fullName>
    </alternativeName>
</protein>
<dbReference type="PIRSF" id="PIRSF003092">
    <property type="entry name" value="MinD"/>
    <property type="match status" value="1"/>
</dbReference>
<evidence type="ECO:0000256" key="3">
    <source>
        <dbReference type="ARBA" id="ARBA00016887"/>
    </source>
</evidence>
<reference evidence="13" key="1">
    <citation type="submission" date="2021-09" db="EMBL/GenBank/DDBJ databases">
        <title>Genomic analysis of Ralstonia spp.</title>
        <authorList>
            <person name="Aburjaile F."/>
            <person name="Ariute J.C."/>
            <person name="Pais A.K.L."/>
            <person name="Albuquerque G.M.R."/>
            <person name="Silva A.M.F."/>
            <person name="Brenig B."/>
            <person name="Azevedo V."/>
            <person name="Matiuzzi M."/>
            <person name="Ramos R."/>
            <person name="Goes-Neto A."/>
            <person name="Soares S."/>
            <person name="Iseppon A.M.B."/>
            <person name="Souza E."/>
            <person name="Gama M."/>
        </authorList>
    </citation>
    <scope>NUCLEOTIDE SEQUENCE</scope>
    <source>
        <strain evidence="13">B4</strain>
        <strain evidence="14">CCRMRs91</strain>
    </source>
</reference>
<dbReference type="GO" id="GO:0051782">
    <property type="term" value="P:negative regulation of cell division"/>
    <property type="evidence" value="ECO:0007669"/>
    <property type="project" value="TreeGrafter"/>
</dbReference>
<evidence type="ECO:0000256" key="9">
    <source>
        <dbReference type="ARBA" id="ARBA00025436"/>
    </source>
</evidence>
<dbReference type="CDD" id="cd02036">
    <property type="entry name" value="MinD"/>
    <property type="match status" value="1"/>
</dbReference>
<dbReference type="GO" id="GO:0005524">
    <property type="term" value="F:ATP binding"/>
    <property type="evidence" value="ECO:0007669"/>
    <property type="project" value="UniProtKB-KW"/>
</dbReference>
<dbReference type="NCBIfam" id="TIGR01968">
    <property type="entry name" value="minD_bact"/>
    <property type="match status" value="1"/>
</dbReference>
<dbReference type="GO" id="GO:0005829">
    <property type="term" value="C:cytosol"/>
    <property type="evidence" value="ECO:0007669"/>
    <property type="project" value="TreeGrafter"/>
</dbReference>
<proteinExistence type="inferred from homology"/>
<gene>
    <name evidence="13" type="primary">minD</name>
    <name evidence="13" type="ORF">LBW55_20270</name>
    <name evidence="14" type="ORF">LBW59_14105</name>
</gene>
<dbReference type="Proteomes" id="UP001143674">
    <property type="component" value="Unassembled WGS sequence"/>
</dbReference>
<organism evidence="13 15">
    <name type="scientific">Ralstonia solanacearum</name>
    <name type="common">Pseudomonas solanacearum</name>
    <dbReference type="NCBI Taxonomy" id="305"/>
    <lineage>
        <taxon>Bacteria</taxon>
        <taxon>Pseudomonadati</taxon>
        <taxon>Pseudomonadota</taxon>
        <taxon>Betaproteobacteria</taxon>
        <taxon>Burkholderiales</taxon>
        <taxon>Burkholderiaceae</taxon>
        <taxon>Ralstonia</taxon>
        <taxon>Ralstonia solanacearum species complex</taxon>
    </lineage>
</organism>
<evidence type="ECO:0000313" key="13">
    <source>
        <dbReference type="EMBL" id="MDB0523944.1"/>
    </source>
</evidence>
<evidence type="ECO:0000256" key="7">
    <source>
        <dbReference type="ARBA" id="ARBA00023210"/>
    </source>
</evidence>
<evidence type="ECO:0000256" key="8">
    <source>
        <dbReference type="ARBA" id="ARBA00023306"/>
    </source>
</evidence>
<dbReference type="Gene3D" id="3.40.50.300">
    <property type="entry name" value="P-loop containing nucleotide triphosphate hydrolases"/>
    <property type="match status" value="1"/>
</dbReference>
<dbReference type="EMBL" id="JAIVFG010000022">
    <property type="protein sequence ID" value="MDB0571898.1"/>
    <property type="molecule type" value="Genomic_DNA"/>
</dbReference>
<dbReference type="Pfam" id="PF01656">
    <property type="entry name" value="CbiA"/>
    <property type="match status" value="1"/>
</dbReference>
<dbReference type="RefSeq" id="WP_003265670.1">
    <property type="nucleotide sequence ID" value="NZ_CDLS01000001.1"/>
</dbReference>